<dbReference type="PANTHER" id="PTHR20870:SF0">
    <property type="entry name" value="BARDET-BIEDL SYNDROME 1 PROTEIN"/>
    <property type="match status" value="1"/>
</dbReference>
<dbReference type="GO" id="GO:0005813">
    <property type="term" value="C:centrosome"/>
    <property type="evidence" value="ECO:0007669"/>
    <property type="project" value="TreeGrafter"/>
</dbReference>
<dbReference type="GO" id="GO:0034464">
    <property type="term" value="C:BBSome"/>
    <property type="evidence" value="ECO:0007669"/>
    <property type="project" value="InterPro"/>
</dbReference>
<evidence type="ECO:0000313" key="2">
    <source>
        <dbReference type="EMBL" id="KAK5968932.1"/>
    </source>
</evidence>
<comment type="caution">
    <text evidence="2">The sequence shown here is derived from an EMBL/GenBank/DDBJ whole genome shotgun (WGS) entry which is preliminary data.</text>
</comment>
<dbReference type="InterPro" id="IPR032728">
    <property type="entry name" value="BBS1_N"/>
</dbReference>
<dbReference type="Proteomes" id="UP001331761">
    <property type="component" value="Unassembled WGS sequence"/>
</dbReference>
<dbReference type="PANTHER" id="PTHR20870">
    <property type="entry name" value="BARDET-BIEDL SYNDROME 1 PROTEIN"/>
    <property type="match status" value="1"/>
</dbReference>
<dbReference type="InterPro" id="IPR028784">
    <property type="entry name" value="BBS1"/>
</dbReference>
<sequence>MATPETVKWMSALSDEQAGVFTFSHCVCLSDMYGDGDTKLVVAHVGSSKFNMRLKVFKGVSVVAESALADMPTAIVSFYNEKITLPALGVASGSYIRIYKNLKPFYQIRLYTHFHLVDIMRFDRQLSWIKFGPLGREEGALIIGTKEGGLLVKLFRRKASLDERIDLAPQPKAYNIKLNIPKKSKIFIDQTVRERENLNQINQTYQRDLFLIKYHTTKAFAGLTHTSATAISTDPSHSVDIAVTVNGFGPKFRITVKLSCAT</sequence>
<evidence type="ECO:0000259" key="1">
    <source>
        <dbReference type="Pfam" id="PF14779"/>
    </source>
</evidence>
<keyword evidence="3" id="KW-1185">Reference proteome</keyword>
<protein>
    <recommendedName>
        <fullName evidence="1">Bardet-Biedl syndrome 1 N-terminal domain-containing protein</fullName>
    </recommendedName>
</protein>
<gene>
    <name evidence="2" type="ORF">GCK32_016036</name>
</gene>
<dbReference type="EMBL" id="WIXE01020817">
    <property type="protein sequence ID" value="KAK5968932.1"/>
    <property type="molecule type" value="Genomic_DNA"/>
</dbReference>
<dbReference type="GO" id="GO:1905515">
    <property type="term" value="P:non-motile cilium assembly"/>
    <property type="evidence" value="ECO:0007669"/>
    <property type="project" value="InterPro"/>
</dbReference>
<dbReference type="AlphaFoldDB" id="A0AAN8EZ38"/>
<proteinExistence type="predicted"/>
<evidence type="ECO:0000313" key="3">
    <source>
        <dbReference type="Proteomes" id="UP001331761"/>
    </source>
</evidence>
<dbReference type="GO" id="GO:0005113">
    <property type="term" value="F:patched binding"/>
    <property type="evidence" value="ECO:0007669"/>
    <property type="project" value="TreeGrafter"/>
</dbReference>
<name>A0AAN8EZ38_TRICO</name>
<organism evidence="2 3">
    <name type="scientific">Trichostrongylus colubriformis</name>
    <name type="common">Black scour worm</name>
    <dbReference type="NCBI Taxonomy" id="6319"/>
    <lineage>
        <taxon>Eukaryota</taxon>
        <taxon>Metazoa</taxon>
        <taxon>Ecdysozoa</taxon>
        <taxon>Nematoda</taxon>
        <taxon>Chromadorea</taxon>
        <taxon>Rhabditida</taxon>
        <taxon>Rhabditina</taxon>
        <taxon>Rhabditomorpha</taxon>
        <taxon>Strongyloidea</taxon>
        <taxon>Trichostrongylidae</taxon>
        <taxon>Trichostrongylus</taxon>
    </lineage>
</organism>
<dbReference type="GO" id="GO:0061512">
    <property type="term" value="P:protein localization to cilium"/>
    <property type="evidence" value="ECO:0007669"/>
    <property type="project" value="TreeGrafter"/>
</dbReference>
<dbReference type="Pfam" id="PF14779">
    <property type="entry name" value="BBS1"/>
    <property type="match status" value="1"/>
</dbReference>
<feature type="domain" description="Bardet-Biedl syndrome 1 N-terminal" evidence="1">
    <location>
        <begin position="9"/>
        <end position="108"/>
    </location>
</feature>
<dbReference type="GO" id="GO:0005119">
    <property type="term" value="F:smoothened binding"/>
    <property type="evidence" value="ECO:0007669"/>
    <property type="project" value="TreeGrafter"/>
</dbReference>
<accession>A0AAN8EZ38</accession>
<reference evidence="2 3" key="1">
    <citation type="submission" date="2019-10" db="EMBL/GenBank/DDBJ databases">
        <title>Assembly and Annotation for the nematode Trichostrongylus colubriformis.</title>
        <authorList>
            <person name="Martin J."/>
        </authorList>
    </citation>
    <scope>NUCLEOTIDE SEQUENCE [LARGE SCALE GENOMIC DNA]</scope>
    <source>
        <strain evidence="2">G859</strain>
        <tissue evidence="2">Whole worm</tissue>
    </source>
</reference>
<dbReference type="GO" id="GO:0005930">
    <property type="term" value="C:axoneme"/>
    <property type="evidence" value="ECO:0007669"/>
    <property type="project" value="TreeGrafter"/>
</dbReference>